<reference evidence="10 11" key="1">
    <citation type="submission" date="2019-07" db="EMBL/GenBank/DDBJ databases">
        <title>The pathways for chlorine oxyanion respiration interact through the shared metabolite chlorate.</title>
        <authorList>
            <person name="Barnum T.P."/>
            <person name="Cheng Y."/>
            <person name="Hill K.A."/>
            <person name="Lucas L.N."/>
            <person name="Carlson H.K."/>
            <person name="Coates J.D."/>
        </authorList>
    </citation>
    <scope>NUCLEOTIDE SEQUENCE [LARGE SCALE GENOMIC DNA]</scope>
    <source>
        <strain evidence="10 11">SFB-3</strain>
    </source>
</reference>
<dbReference type="EMBL" id="VMNK01000023">
    <property type="protein sequence ID" value="TVO50912.1"/>
    <property type="molecule type" value="Genomic_DNA"/>
</dbReference>
<accession>A0A557QDC1</accession>
<evidence type="ECO:0000256" key="5">
    <source>
        <dbReference type="ARBA" id="ARBA00022989"/>
    </source>
</evidence>
<comment type="caution">
    <text evidence="10">The sequence shown here is derived from an EMBL/GenBank/DDBJ whole genome shotgun (WGS) entry which is preliminary data.</text>
</comment>
<keyword evidence="3" id="KW-1003">Cell membrane</keyword>
<evidence type="ECO:0000256" key="3">
    <source>
        <dbReference type="ARBA" id="ARBA00022475"/>
    </source>
</evidence>
<evidence type="ECO:0000313" key="10">
    <source>
        <dbReference type="EMBL" id="TVO50912.1"/>
    </source>
</evidence>
<dbReference type="GO" id="GO:0005886">
    <property type="term" value="C:plasma membrane"/>
    <property type="evidence" value="ECO:0007669"/>
    <property type="project" value="UniProtKB-SubCell"/>
</dbReference>
<evidence type="ECO:0000256" key="2">
    <source>
        <dbReference type="ARBA" id="ARBA00004236"/>
    </source>
</evidence>
<dbReference type="InterPro" id="IPR018704">
    <property type="entry name" value="SecYEG/CpoB_TPR"/>
</dbReference>
<evidence type="ECO:0000256" key="1">
    <source>
        <dbReference type="ARBA" id="ARBA00004167"/>
    </source>
</evidence>
<keyword evidence="7" id="KW-0143">Chaperone</keyword>
<evidence type="ECO:0000256" key="8">
    <source>
        <dbReference type="SAM" id="Phobius"/>
    </source>
</evidence>
<protein>
    <submittedName>
        <fullName evidence="10">Tetratricopeptide repeat protein</fullName>
    </submittedName>
</protein>
<feature type="domain" description="Ancillary SecYEG translocon subunit/Cell division coordinator CpoB TPR" evidence="9">
    <location>
        <begin position="16"/>
        <end position="212"/>
    </location>
</feature>
<keyword evidence="6 8" id="KW-0472">Membrane</keyword>
<dbReference type="RefSeq" id="WP_144311304.1">
    <property type="nucleotide sequence ID" value="NZ_VMNK01000023.1"/>
</dbReference>
<dbReference type="Proteomes" id="UP000319502">
    <property type="component" value="Unassembled WGS sequence"/>
</dbReference>
<keyword evidence="5 8" id="KW-1133">Transmembrane helix</keyword>
<dbReference type="Pfam" id="PF09976">
    <property type="entry name" value="TPR_21"/>
    <property type="match status" value="1"/>
</dbReference>
<dbReference type="InterPro" id="IPR026039">
    <property type="entry name" value="YfgM"/>
</dbReference>
<evidence type="ECO:0000256" key="6">
    <source>
        <dbReference type="ARBA" id="ARBA00023136"/>
    </source>
</evidence>
<comment type="subcellular location">
    <subcellularLocation>
        <location evidence="2">Cell membrane</location>
    </subcellularLocation>
    <subcellularLocation>
        <location evidence="1">Membrane</location>
        <topology evidence="1">Single-pass membrane protein</topology>
    </subcellularLocation>
</comment>
<dbReference type="PIRSF" id="PIRSF006170">
    <property type="entry name" value="YfgM"/>
    <property type="match status" value="1"/>
</dbReference>
<sequence>MAVYDLEEQEQLAELKAWWAQYGWMVTTVAVIAAVASVSWQGWQWYQRKQTAEAAALYSVVQKAVVDNDAAAARQAAGQILENFSGTAYAPLAALMSAKVQQAAGDTGNAALPLEWVTKNASEPVMRDIARLRLAAVRLDAGDTAAALALLSDEPPPALKVRHHDLRGDALVADGKIDDARKAYQAALDAADAVIVPGDRSAEIIRIKLEALMGGAR</sequence>
<evidence type="ECO:0000313" key="11">
    <source>
        <dbReference type="Proteomes" id="UP000319502"/>
    </source>
</evidence>
<evidence type="ECO:0000256" key="7">
    <source>
        <dbReference type="ARBA" id="ARBA00023186"/>
    </source>
</evidence>
<evidence type="ECO:0000256" key="4">
    <source>
        <dbReference type="ARBA" id="ARBA00022692"/>
    </source>
</evidence>
<dbReference type="PANTHER" id="PTHR38035:SF1">
    <property type="entry name" value="ANCILLARY SECYEG TRANSLOCON SUBUNIT"/>
    <property type="match status" value="1"/>
</dbReference>
<dbReference type="OrthoDB" id="8521102at2"/>
<keyword evidence="11" id="KW-1185">Reference proteome</keyword>
<dbReference type="AlphaFoldDB" id="A0A557QDC1"/>
<feature type="transmembrane region" description="Helical" evidence="8">
    <location>
        <begin position="22"/>
        <end position="40"/>
    </location>
</feature>
<keyword evidence="4 8" id="KW-0812">Transmembrane</keyword>
<dbReference type="GO" id="GO:0044877">
    <property type="term" value="F:protein-containing complex binding"/>
    <property type="evidence" value="ECO:0007669"/>
    <property type="project" value="InterPro"/>
</dbReference>
<organism evidence="10 11">
    <name type="scientific">Denitromonas halophila</name>
    <dbReference type="NCBI Taxonomy" id="1629404"/>
    <lineage>
        <taxon>Bacteria</taxon>
        <taxon>Pseudomonadati</taxon>
        <taxon>Pseudomonadota</taxon>
        <taxon>Betaproteobacteria</taxon>
        <taxon>Rhodocyclales</taxon>
        <taxon>Zoogloeaceae</taxon>
        <taxon>Denitromonas</taxon>
    </lineage>
</organism>
<name>A0A557QDC1_9RHOO</name>
<gene>
    <name evidence="10" type="ORF">FHP91_20410</name>
</gene>
<proteinExistence type="predicted"/>
<evidence type="ECO:0000259" key="9">
    <source>
        <dbReference type="Pfam" id="PF09976"/>
    </source>
</evidence>
<dbReference type="PANTHER" id="PTHR38035">
    <property type="entry name" value="UPF0070 PROTEIN YFGM"/>
    <property type="match status" value="1"/>
</dbReference>